<name>B9JGM4_RHIR8</name>
<organism evidence="1 2">
    <name type="scientific">Rhizobium rhizogenes (strain K84 / ATCC BAA-868)</name>
    <name type="common">Agrobacterium radiobacter</name>
    <dbReference type="NCBI Taxonomy" id="311403"/>
    <lineage>
        <taxon>Bacteria</taxon>
        <taxon>Pseudomonadati</taxon>
        <taxon>Pseudomonadota</taxon>
        <taxon>Alphaproteobacteria</taxon>
        <taxon>Hyphomicrobiales</taxon>
        <taxon>Rhizobiaceae</taxon>
        <taxon>Rhizobium/Agrobacterium group</taxon>
        <taxon>Rhizobium</taxon>
    </lineage>
</organism>
<sequence length="264" mass="27877">MSLLQACLDQGAYTCTTEQNKWLAAYKTWRDADSAADRNDPNYEQMLENYRNLAAAGLVAKELGKTQEYGEVYQMTKGFELGAVSGAVAALGTISLIAGQEAVSTVVAVCGRSSAYYATYLNMALHDVVATTAEFGGSPTAATLLGTALAEARVAVTNGTVTNTGLVLFNKSTAGDALNDPALLKRIADAVSRQGKTLEIGETGSDLYNYYKALGAQGSTMMLEDGKISIGISADAGPSALFEELVHYGQYRSGQVDLWTAQYG</sequence>
<evidence type="ECO:0000313" key="1">
    <source>
        <dbReference type="EMBL" id="ACM24873.1"/>
    </source>
</evidence>
<dbReference type="AlphaFoldDB" id="B9JGM4"/>
<protein>
    <submittedName>
        <fullName evidence="1">Uncharacterized protein</fullName>
    </submittedName>
</protein>
<dbReference type="HOGENOM" id="CLU_1052255_0_0_5"/>
<dbReference type="KEGG" id="ara:Arad_0096"/>
<evidence type="ECO:0000313" key="2">
    <source>
        <dbReference type="Proteomes" id="UP000001600"/>
    </source>
</evidence>
<dbReference type="EMBL" id="CP000628">
    <property type="protein sequence ID" value="ACM24873.1"/>
    <property type="molecule type" value="Genomic_DNA"/>
</dbReference>
<dbReference type="RefSeq" id="WP_012650674.1">
    <property type="nucleotide sequence ID" value="NC_011985.1"/>
</dbReference>
<dbReference type="Proteomes" id="UP000001600">
    <property type="component" value="Chromosome 1"/>
</dbReference>
<gene>
    <name evidence="1" type="ordered locus">Arad_0096</name>
</gene>
<proteinExistence type="predicted"/>
<reference evidence="1 2" key="1">
    <citation type="journal article" date="2009" name="J. Bacteriol.">
        <title>Genome sequences of three Agrobacterium biovars help elucidate the evolution of multichromosome genomes in bacteria.</title>
        <authorList>
            <person name="Slater S.C."/>
            <person name="Goldman B.S."/>
            <person name="Goodner B."/>
            <person name="Setubal J.C."/>
            <person name="Farrand S.K."/>
            <person name="Nester E.W."/>
            <person name="Burr T.J."/>
            <person name="Banta L."/>
            <person name="Dickerman A.W."/>
            <person name="Paulsen I."/>
            <person name="Otten L."/>
            <person name="Suen G."/>
            <person name="Welch R."/>
            <person name="Almeida N.F."/>
            <person name="Arnold F."/>
            <person name="Burton O.T."/>
            <person name="Du Z."/>
            <person name="Ewing A."/>
            <person name="Godsy E."/>
            <person name="Heisel S."/>
            <person name="Houmiel K.L."/>
            <person name="Jhaveri J."/>
            <person name="Lu J."/>
            <person name="Miller N.M."/>
            <person name="Norton S."/>
            <person name="Chen Q."/>
            <person name="Phoolcharoen W."/>
            <person name="Ohlin V."/>
            <person name="Ondrusek D."/>
            <person name="Pride N."/>
            <person name="Stricklin S.L."/>
            <person name="Sun J."/>
            <person name="Wheeler C."/>
            <person name="Wilson L."/>
            <person name="Zhu H."/>
            <person name="Wood D.W."/>
        </authorList>
    </citation>
    <scope>NUCLEOTIDE SEQUENCE [LARGE SCALE GENOMIC DNA]</scope>
    <source>
        <strain evidence="2">K84 / ATCC BAA-868</strain>
    </source>
</reference>
<accession>B9JGM4</accession>